<dbReference type="GO" id="GO:0000481">
    <property type="term" value="P:maturation of 5S rRNA"/>
    <property type="evidence" value="ECO:0007669"/>
    <property type="project" value="TreeGrafter"/>
</dbReference>
<evidence type="ECO:0000313" key="6">
    <source>
        <dbReference type="Proteomes" id="UP000006813"/>
    </source>
</evidence>
<dbReference type="PANTHER" id="PTHR14152:SF5">
    <property type="entry name" value="U4_U6.U5 TRI-SNRNP-ASSOCIATED PROTEIN 1"/>
    <property type="match status" value="1"/>
</dbReference>
<keyword evidence="3" id="KW-0539">Nucleus</keyword>
<evidence type="ECO:0000256" key="1">
    <source>
        <dbReference type="ARBA" id="ARBA00004123"/>
    </source>
</evidence>
<reference evidence="5 6" key="1">
    <citation type="journal article" date="2011" name="Nature">
        <title>Genome sequencing reveals insights into physiology and longevity of the naked mole rat.</title>
        <authorList>
            <person name="Kim E.B."/>
            <person name="Fang X."/>
            <person name="Fushan A.A."/>
            <person name="Huang Z."/>
            <person name="Lobanov A.V."/>
            <person name="Han L."/>
            <person name="Marino S.M."/>
            <person name="Sun X."/>
            <person name="Turanov A.A."/>
            <person name="Yang P."/>
            <person name="Yim S.H."/>
            <person name="Zhao X."/>
            <person name="Kasaikina M.V."/>
            <person name="Stoletzki N."/>
            <person name="Peng C."/>
            <person name="Polak P."/>
            <person name="Xiong Z."/>
            <person name="Kiezun A."/>
            <person name="Zhu Y."/>
            <person name="Chen Y."/>
            <person name="Kryukov G.V."/>
            <person name="Zhang Q."/>
            <person name="Peshkin L."/>
            <person name="Yang L."/>
            <person name="Bronson R.T."/>
            <person name="Buffenstein R."/>
            <person name="Wang B."/>
            <person name="Han C."/>
            <person name="Li Q."/>
            <person name="Chen L."/>
            <person name="Zhao W."/>
            <person name="Sunyaev S.R."/>
            <person name="Park T.J."/>
            <person name="Zhang G."/>
            <person name="Wang J."/>
            <person name="Gladyshev V.N."/>
        </authorList>
    </citation>
    <scope>NUCLEOTIDE SEQUENCE [LARGE SCALE GENOMIC DNA]</scope>
</reference>
<evidence type="ECO:0000313" key="5">
    <source>
        <dbReference type="EMBL" id="EHB07615.1"/>
    </source>
</evidence>
<dbReference type="GO" id="GO:0045292">
    <property type="term" value="P:mRNA cis splicing, via spliceosome"/>
    <property type="evidence" value="ECO:0007669"/>
    <property type="project" value="TreeGrafter"/>
</dbReference>
<accession>G5BEA4</accession>
<sequence>MRSPWRTEGWPLPCSCVRTKVCWGPQFRRCPGGGPQVPALSSILHWGQDGHVLEDKYSGRELYCGSTQDFKEKNLHKPHVKIEYVDATGRKLTPKEASRQLSHGFHRKRSSKMEMEQKPDKEALLRKMSSSDTPLGTVALLQEKQKAGKTLNIVRSSSSSSKGMDANTITK</sequence>
<feature type="region of interest" description="Disordered" evidence="4">
    <location>
        <begin position="95"/>
        <end position="131"/>
    </location>
</feature>
<protein>
    <submittedName>
        <fullName evidence="5">U4/U6.U5 tri-snRNP-associated protein 1</fullName>
    </submittedName>
</protein>
<evidence type="ECO:0000256" key="3">
    <source>
        <dbReference type="ARBA" id="ARBA00023242"/>
    </source>
</evidence>
<evidence type="ECO:0000256" key="2">
    <source>
        <dbReference type="ARBA" id="ARBA00006076"/>
    </source>
</evidence>
<dbReference type="Proteomes" id="UP000006813">
    <property type="component" value="Unassembled WGS sequence"/>
</dbReference>
<gene>
    <name evidence="5" type="ORF">GW7_08755</name>
</gene>
<comment type="similarity">
    <text evidence="2">Belongs to the SNU66/SART1 family.</text>
</comment>
<dbReference type="PANTHER" id="PTHR14152">
    <property type="entry name" value="SQUAMOUS CELL CARCINOMA ANTIGEN RECOGNISED BY CYTOTOXIC T LYMPHOCYTES"/>
    <property type="match status" value="1"/>
</dbReference>
<evidence type="ECO:0000256" key="4">
    <source>
        <dbReference type="SAM" id="MobiDB-lite"/>
    </source>
</evidence>
<proteinExistence type="inferred from homology"/>
<name>G5BEA4_HETGA</name>
<feature type="region of interest" description="Disordered" evidence="4">
    <location>
        <begin position="148"/>
        <end position="171"/>
    </location>
</feature>
<dbReference type="InterPro" id="IPR005011">
    <property type="entry name" value="SNU66/SART1"/>
</dbReference>
<dbReference type="STRING" id="10181.G5BEA4"/>
<organism evidence="5 6">
    <name type="scientific">Heterocephalus glaber</name>
    <name type="common">Naked mole rat</name>
    <dbReference type="NCBI Taxonomy" id="10181"/>
    <lineage>
        <taxon>Eukaryota</taxon>
        <taxon>Metazoa</taxon>
        <taxon>Chordata</taxon>
        <taxon>Craniata</taxon>
        <taxon>Vertebrata</taxon>
        <taxon>Euteleostomi</taxon>
        <taxon>Mammalia</taxon>
        <taxon>Eutheria</taxon>
        <taxon>Euarchontoglires</taxon>
        <taxon>Glires</taxon>
        <taxon>Rodentia</taxon>
        <taxon>Hystricomorpha</taxon>
        <taxon>Bathyergidae</taxon>
        <taxon>Heterocephalus</taxon>
    </lineage>
</organism>
<dbReference type="GO" id="GO:0046540">
    <property type="term" value="C:U4/U6 x U5 tri-snRNP complex"/>
    <property type="evidence" value="ECO:0007669"/>
    <property type="project" value="TreeGrafter"/>
</dbReference>
<feature type="compositionally biased region" description="Basic and acidic residues" evidence="4">
    <location>
        <begin position="111"/>
        <end position="125"/>
    </location>
</feature>
<dbReference type="InParanoid" id="G5BEA4"/>
<comment type="subcellular location">
    <subcellularLocation>
        <location evidence="1">Nucleus</location>
    </subcellularLocation>
</comment>
<dbReference type="Pfam" id="PF03343">
    <property type="entry name" value="SART-1"/>
    <property type="match status" value="1"/>
</dbReference>
<dbReference type="EMBL" id="JH169803">
    <property type="protein sequence ID" value="EHB07615.1"/>
    <property type="molecule type" value="Genomic_DNA"/>
</dbReference>
<dbReference type="AlphaFoldDB" id="G5BEA4"/>
<feature type="compositionally biased region" description="Polar residues" evidence="4">
    <location>
        <begin position="153"/>
        <end position="171"/>
    </location>
</feature>